<dbReference type="InterPro" id="IPR002725">
    <property type="entry name" value="YgjP-like_metallopeptidase"/>
</dbReference>
<dbReference type="Pfam" id="PF01863">
    <property type="entry name" value="YgjP-like"/>
    <property type="match status" value="1"/>
</dbReference>
<evidence type="ECO:0000313" key="3">
    <source>
        <dbReference type="Proteomes" id="UP000199026"/>
    </source>
</evidence>
<dbReference type="EMBL" id="FNPR01000003">
    <property type="protein sequence ID" value="SDY72485.1"/>
    <property type="molecule type" value="Genomic_DNA"/>
</dbReference>
<dbReference type="STRING" id="576131.SAMN05444486_103429"/>
<dbReference type="RefSeq" id="WP_089892818.1">
    <property type="nucleotide sequence ID" value="NZ_CALJFH010000037.1"/>
</dbReference>
<reference evidence="2 3" key="1">
    <citation type="submission" date="2016-10" db="EMBL/GenBank/DDBJ databases">
        <authorList>
            <person name="de Groot N.N."/>
        </authorList>
    </citation>
    <scope>NUCLEOTIDE SEQUENCE [LARGE SCALE GENOMIC DNA]</scope>
    <source>
        <strain evidence="2 3">DSM 24677</strain>
    </source>
</reference>
<accession>A0A1H3M8Y1</accession>
<dbReference type="GeneID" id="78125376"/>
<dbReference type="Gene3D" id="3.30.2010.10">
    <property type="entry name" value="Metalloproteases ('zincins'), catalytic domain"/>
    <property type="match status" value="1"/>
</dbReference>
<dbReference type="PANTHER" id="PTHR30399:SF1">
    <property type="entry name" value="UTP PYROPHOSPHATASE"/>
    <property type="match status" value="1"/>
</dbReference>
<keyword evidence="3" id="KW-1185">Reference proteome</keyword>
<organism evidence="2 3">
    <name type="scientific">Lentibacter algarum</name>
    <dbReference type="NCBI Taxonomy" id="576131"/>
    <lineage>
        <taxon>Bacteria</taxon>
        <taxon>Pseudomonadati</taxon>
        <taxon>Pseudomonadota</taxon>
        <taxon>Alphaproteobacteria</taxon>
        <taxon>Rhodobacterales</taxon>
        <taxon>Roseobacteraceae</taxon>
        <taxon>Lentibacter</taxon>
    </lineage>
</organism>
<dbReference type="InterPro" id="IPR053136">
    <property type="entry name" value="UTP_pyrophosphatase-like"/>
</dbReference>
<evidence type="ECO:0000259" key="1">
    <source>
        <dbReference type="Pfam" id="PF01863"/>
    </source>
</evidence>
<protein>
    <recommendedName>
        <fullName evidence="1">YgjP-like metallopeptidase domain-containing protein</fullName>
    </recommendedName>
</protein>
<dbReference type="AlphaFoldDB" id="A0A1H3M8Y1"/>
<evidence type="ECO:0000313" key="2">
    <source>
        <dbReference type="EMBL" id="SDY72485.1"/>
    </source>
</evidence>
<dbReference type="OrthoDB" id="9795402at2"/>
<sequence>MSTFVLESEQTDEPRVEVRLKRSSQAKRLSLRVSQLDGRVTLTLPRYASEAEATGFIREKAAWLRRHVARFEADVPVGQGSLLPLEGQMIRVIQGAGRKIVLSEDQLLIPGPPERTGARLSGFLKELARDRLTAASDAYSAALGRPFNRISMRDTRSRWGSCSSQGTLMYSWRLIMAPPEVLRYVAAHEVAHLAEMNHSPAFWQVVQALYGAHHRERGWLREHGASLHKYRFTSSS</sequence>
<gene>
    <name evidence="2" type="ORF">SAMN05444486_103429</name>
</gene>
<feature type="domain" description="YgjP-like metallopeptidase" evidence="1">
    <location>
        <begin position="27"/>
        <end position="223"/>
    </location>
</feature>
<proteinExistence type="predicted"/>
<dbReference type="PANTHER" id="PTHR30399">
    <property type="entry name" value="UNCHARACTERIZED PROTEIN YGJP"/>
    <property type="match status" value="1"/>
</dbReference>
<dbReference type="CDD" id="cd07344">
    <property type="entry name" value="M48_yhfN_like"/>
    <property type="match status" value="1"/>
</dbReference>
<name>A0A1H3M8Y1_9RHOB</name>
<dbReference type="Proteomes" id="UP000199026">
    <property type="component" value="Unassembled WGS sequence"/>
</dbReference>